<feature type="coiled-coil region" evidence="1">
    <location>
        <begin position="55"/>
        <end position="82"/>
    </location>
</feature>
<evidence type="ECO:0000313" key="3">
    <source>
        <dbReference type="Proteomes" id="UP001341840"/>
    </source>
</evidence>
<dbReference type="Proteomes" id="UP001341840">
    <property type="component" value="Unassembled WGS sequence"/>
</dbReference>
<dbReference type="EMBL" id="JASCZI010061521">
    <property type="protein sequence ID" value="MED6138909.1"/>
    <property type="molecule type" value="Genomic_DNA"/>
</dbReference>
<name>A0ABU6SR33_9FABA</name>
<reference evidence="2 3" key="1">
    <citation type="journal article" date="2023" name="Plants (Basel)">
        <title>Bridging the Gap: Combining Genomics and Transcriptomics Approaches to Understand Stylosanthes scabra, an Orphan Legume from the Brazilian Caatinga.</title>
        <authorList>
            <person name="Ferreira-Neto J.R.C."/>
            <person name="da Silva M.D."/>
            <person name="Binneck E."/>
            <person name="de Melo N.F."/>
            <person name="da Silva R.H."/>
            <person name="de Melo A.L.T.M."/>
            <person name="Pandolfi V."/>
            <person name="Bustamante F.O."/>
            <person name="Brasileiro-Vidal A.C."/>
            <person name="Benko-Iseppon A.M."/>
        </authorList>
    </citation>
    <scope>NUCLEOTIDE SEQUENCE [LARGE SCALE GENOMIC DNA]</scope>
    <source>
        <tissue evidence="2">Leaves</tissue>
    </source>
</reference>
<sequence length="306" mass="35320">MEETYSYDQGYTPWNPTPYQPHDLGYNAYQSNGFGDAYYGYEDPSPPYPPSQDGMDKLFEALAQERNEIREVQRKMEIQLDLLIKEDVLNEEDVESLHESLEEVEEGNEAQVADDFDKKVEDNCKEPKGMEIVHSASSEVTPSKLPSEFQFEWVNLPTLNFIGPQHYALLETDDHLGALDGVLDKKETESLELNASKSITCGESEFKSYSEHLHKLHNNRAKVGAFSLKKHLGPWQLQEKLVDSHSKGWTNYVWDPGKSFKNHNFWGVITCVGAFRDLLSMNWDPLEPTKFKHWWGFKDEFKHKPP</sequence>
<comment type="caution">
    <text evidence="2">The sequence shown here is derived from an EMBL/GenBank/DDBJ whole genome shotgun (WGS) entry which is preliminary data.</text>
</comment>
<evidence type="ECO:0000313" key="2">
    <source>
        <dbReference type="EMBL" id="MED6138909.1"/>
    </source>
</evidence>
<organism evidence="2 3">
    <name type="scientific">Stylosanthes scabra</name>
    <dbReference type="NCBI Taxonomy" id="79078"/>
    <lineage>
        <taxon>Eukaryota</taxon>
        <taxon>Viridiplantae</taxon>
        <taxon>Streptophyta</taxon>
        <taxon>Embryophyta</taxon>
        <taxon>Tracheophyta</taxon>
        <taxon>Spermatophyta</taxon>
        <taxon>Magnoliopsida</taxon>
        <taxon>eudicotyledons</taxon>
        <taxon>Gunneridae</taxon>
        <taxon>Pentapetalae</taxon>
        <taxon>rosids</taxon>
        <taxon>fabids</taxon>
        <taxon>Fabales</taxon>
        <taxon>Fabaceae</taxon>
        <taxon>Papilionoideae</taxon>
        <taxon>50 kb inversion clade</taxon>
        <taxon>dalbergioids sensu lato</taxon>
        <taxon>Dalbergieae</taxon>
        <taxon>Pterocarpus clade</taxon>
        <taxon>Stylosanthes</taxon>
    </lineage>
</organism>
<accession>A0ABU6SR33</accession>
<keyword evidence="3" id="KW-1185">Reference proteome</keyword>
<keyword evidence="1" id="KW-0175">Coiled coil</keyword>
<proteinExistence type="predicted"/>
<evidence type="ECO:0000256" key="1">
    <source>
        <dbReference type="SAM" id="Coils"/>
    </source>
</evidence>
<gene>
    <name evidence="2" type="ORF">PIB30_078968</name>
</gene>
<protein>
    <submittedName>
        <fullName evidence="2">Uncharacterized protein</fullName>
    </submittedName>
</protein>